<dbReference type="EMBL" id="VRMN01000005">
    <property type="protein sequence ID" value="KAA8493991.1"/>
    <property type="molecule type" value="Genomic_DNA"/>
</dbReference>
<evidence type="ECO:0000256" key="1">
    <source>
        <dbReference type="ARBA" id="ARBA00022737"/>
    </source>
</evidence>
<dbReference type="PROSITE" id="PS50088">
    <property type="entry name" value="ANK_REPEAT"/>
    <property type="match status" value="1"/>
</dbReference>
<dbReference type="Pfam" id="PF12796">
    <property type="entry name" value="Ank_2"/>
    <property type="match status" value="1"/>
</dbReference>
<reference evidence="5" key="1">
    <citation type="journal article" date="2019" name="Nat. Commun.">
        <title>Expansion of phycobilisome linker gene families in mesophilic red algae.</title>
        <authorList>
            <person name="Lee J."/>
            <person name="Kim D."/>
            <person name="Bhattacharya D."/>
            <person name="Yoon H.S."/>
        </authorList>
    </citation>
    <scope>NUCLEOTIDE SEQUENCE [LARGE SCALE GENOMIC DNA]</scope>
    <source>
        <strain evidence="5">CCMP 1328</strain>
    </source>
</reference>
<name>A0A5J4YR89_PORPP</name>
<dbReference type="InterPro" id="IPR050776">
    <property type="entry name" value="Ank_Repeat/CDKN_Inhibitor"/>
</dbReference>
<keyword evidence="1" id="KW-0677">Repeat</keyword>
<dbReference type="PANTHER" id="PTHR24201:SF15">
    <property type="entry name" value="ANKYRIN REPEAT DOMAIN-CONTAINING PROTEIN 66"/>
    <property type="match status" value="1"/>
</dbReference>
<dbReference type="SMART" id="SM00248">
    <property type="entry name" value="ANK"/>
    <property type="match status" value="3"/>
</dbReference>
<organism evidence="4 5">
    <name type="scientific">Porphyridium purpureum</name>
    <name type="common">Red alga</name>
    <name type="synonym">Porphyridium cruentum</name>
    <dbReference type="NCBI Taxonomy" id="35688"/>
    <lineage>
        <taxon>Eukaryota</taxon>
        <taxon>Rhodophyta</taxon>
        <taxon>Bangiophyceae</taxon>
        <taxon>Porphyridiales</taxon>
        <taxon>Porphyridiaceae</taxon>
        <taxon>Porphyridium</taxon>
    </lineage>
</organism>
<accession>A0A5J4YR89</accession>
<gene>
    <name evidence="4" type="ORF">FVE85_3966</name>
</gene>
<dbReference type="OMA" id="CCTLSWA"/>
<evidence type="ECO:0000256" key="3">
    <source>
        <dbReference type="PROSITE-ProRule" id="PRU00023"/>
    </source>
</evidence>
<evidence type="ECO:0000313" key="4">
    <source>
        <dbReference type="EMBL" id="KAA8493991.1"/>
    </source>
</evidence>
<dbReference type="SUPFAM" id="SSF48403">
    <property type="entry name" value="Ankyrin repeat"/>
    <property type="match status" value="1"/>
</dbReference>
<feature type="repeat" description="ANK" evidence="3">
    <location>
        <begin position="68"/>
        <end position="100"/>
    </location>
</feature>
<dbReference type="AlphaFoldDB" id="A0A5J4YR89"/>
<dbReference type="PANTHER" id="PTHR24201">
    <property type="entry name" value="ANK_REP_REGION DOMAIN-CONTAINING PROTEIN"/>
    <property type="match status" value="1"/>
</dbReference>
<comment type="caution">
    <text evidence="4">The sequence shown here is derived from an EMBL/GenBank/DDBJ whole genome shotgun (WGS) entry which is preliminary data.</text>
</comment>
<sequence length="129" mass="13453">MAADARLIDAVIYKDLRAVEELLEQGANPSATDKFHCCTLSWAARGGKLDVIQLLLNKKADATIADKWGNTPLHEAASAGELAAAQLLLAAGVDTSATNKAGETALDVARSRKKRIPALEAALSAQSAS</sequence>
<keyword evidence="5" id="KW-1185">Reference proteome</keyword>
<dbReference type="PROSITE" id="PS50297">
    <property type="entry name" value="ANK_REP_REGION"/>
    <property type="match status" value="1"/>
</dbReference>
<protein>
    <submittedName>
        <fullName evidence="4">Ankyrin repeat domain-containing protein 2</fullName>
    </submittedName>
</protein>
<dbReference type="InterPro" id="IPR002110">
    <property type="entry name" value="Ankyrin_rpt"/>
</dbReference>
<keyword evidence="2 3" id="KW-0040">ANK repeat</keyword>
<evidence type="ECO:0000313" key="5">
    <source>
        <dbReference type="Proteomes" id="UP000324585"/>
    </source>
</evidence>
<dbReference type="InterPro" id="IPR036770">
    <property type="entry name" value="Ankyrin_rpt-contain_sf"/>
</dbReference>
<dbReference type="Gene3D" id="1.25.40.20">
    <property type="entry name" value="Ankyrin repeat-containing domain"/>
    <property type="match status" value="2"/>
</dbReference>
<dbReference type="OrthoDB" id="1577640at2759"/>
<dbReference type="Proteomes" id="UP000324585">
    <property type="component" value="Unassembled WGS sequence"/>
</dbReference>
<evidence type="ECO:0000256" key="2">
    <source>
        <dbReference type="ARBA" id="ARBA00023043"/>
    </source>
</evidence>
<proteinExistence type="predicted"/>